<dbReference type="EMBL" id="KZ665570">
    <property type="protein sequence ID" value="PPR98891.1"/>
    <property type="molecule type" value="Genomic_DNA"/>
</dbReference>
<protein>
    <recommendedName>
        <fullName evidence="3">RNase H type-1 domain-containing protein</fullName>
    </recommendedName>
</protein>
<accession>A0A2P5X6D8</accession>
<sequence length="109" mass="11766">MAIKMKEKHIPLTFAAKVIVCLHAVCLGLSLGFSNVIIKSDSLAVLRKHVLRGGNAVVDLLANVRLTIGMGSYMCNGVPNFAKPAMECDRRSSNALVPSVSPWPFCAQR</sequence>
<evidence type="ECO:0000313" key="2">
    <source>
        <dbReference type="Proteomes" id="UP000239757"/>
    </source>
</evidence>
<dbReference type="OrthoDB" id="968799at2759"/>
<name>A0A2P5X6D8_GOSBA</name>
<reference evidence="1 2" key="1">
    <citation type="submission" date="2015-01" db="EMBL/GenBank/DDBJ databases">
        <title>Genome of allotetraploid Gossypium barbadense reveals genomic plasticity and fiber elongation in cotton evolution.</title>
        <authorList>
            <person name="Chen X."/>
            <person name="Liu X."/>
            <person name="Zhao B."/>
            <person name="Zheng H."/>
            <person name="Hu Y."/>
            <person name="Lu G."/>
            <person name="Yang C."/>
            <person name="Chen J."/>
            <person name="Shan C."/>
            <person name="Zhang L."/>
            <person name="Zhou Y."/>
            <person name="Wang L."/>
            <person name="Guo W."/>
            <person name="Bai Y."/>
            <person name="Ruan J."/>
            <person name="Shangguan X."/>
            <person name="Mao Y."/>
            <person name="Jiang J."/>
            <person name="Zhu Y."/>
            <person name="Lei J."/>
            <person name="Kang H."/>
            <person name="Chen S."/>
            <person name="He X."/>
            <person name="Wang R."/>
            <person name="Wang Y."/>
            <person name="Chen J."/>
            <person name="Wang L."/>
            <person name="Yu S."/>
            <person name="Wang B."/>
            <person name="Wei J."/>
            <person name="Song S."/>
            <person name="Lu X."/>
            <person name="Gao Z."/>
            <person name="Gu W."/>
            <person name="Deng X."/>
            <person name="Ma D."/>
            <person name="Wang S."/>
            <person name="Liang W."/>
            <person name="Fang L."/>
            <person name="Cai C."/>
            <person name="Zhu X."/>
            <person name="Zhou B."/>
            <person name="Zhang Y."/>
            <person name="Chen Z."/>
            <person name="Xu S."/>
            <person name="Zhu R."/>
            <person name="Wang S."/>
            <person name="Zhang T."/>
            <person name="Zhao G."/>
        </authorList>
    </citation>
    <scope>NUCLEOTIDE SEQUENCE [LARGE SCALE GENOMIC DNA]</scope>
    <source>
        <strain evidence="2">cv. Xinhai21</strain>
        <tissue evidence="1">Leaf</tissue>
    </source>
</reference>
<organism evidence="1 2">
    <name type="scientific">Gossypium barbadense</name>
    <name type="common">Sea Island cotton</name>
    <name type="synonym">Hibiscus barbadensis</name>
    <dbReference type="NCBI Taxonomy" id="3634"/>
    <lineage>
        <taxon>Eukaryota</taxon>
        <taxon>Viridiplantae</taxon>
        <taxon>Streptophyta</taxon>
        <taxon>Embryophyta</taxon>
        <taxon>Tracheophyta</taxon>
        <taxon>Spermatophyta</taxon>
        <taxon>Magnoliopsida</taxon>
        <taxon>eudicotyledons</taxon>
        <taxon>Gunneridae</taxon>
        <taxon>Pentapetalae</taxon>
        <taxon>rosids</taxon>
        <taxon>malvids</taxon>
        <taxon>Malvales</taxon>
        <taxon>Malvaceae</taxon>
        <taxon>Malvoideae</taxon>
        <taxon>Gossypium</taxon>
    </lineage>
</organism>
<evidence type="ECO:0000313" key="1">
    <source>
        <dbReference type="EMBL" id="PPR98891.1"/>
    </source>
</evidence>
<dbReference type="Proteomes" id="UP000239757">
    <property type="component" value="Unassembled WGS sequence"/>
</dbReference>
<gene>
    <name evidence="1" type="ORF">GOBAR_AA21774</name>
</gene>
<evidence type="ECO:0008006" key="3">
    <source>
        <dbReference type="Google" id="ProtNLM"/>
    </source>
</evidence>
<proteinExistence type="predicted"/>
<dbReference type="AlphaFoldDB" id="A0A2P5X6D8"/>